<evidence type="ECO:0000313" key="3">
    <source>
        <dbReference type="EMBL" id="KGD70286.1"/>
    </source>
</evidence>
<dbReference type="GO" id="GO:0005507">
    <property type="term" value="F:copper ion binding"/>
    <property type="evidence" value="ECO:0007669"/>
    <property type="project" value="TreeGrafter"/>
</dbReference>
<dbReference type="Pfam" id="PF03091">
    <property type="entry name" value="CutA1"/>
    <property type="match status" value="1"/>
</dbReference>
<keyword evidence="4" id="KW-1185">Reference proteome</keyword>
<reference evidence="3" key="1">
    <citation type="submission" date="2014-12" db="EMBL/GenBank/DDBJ databases">
        <title>The draft genome of the Tatumella morbirosei type strain, LMG23360T isolated from pineapple rot.</title>
        <authorList>
            <person name="Smits T.H."/>
            <person name="Palmer M."/>
            <person name="Venter S.N."/>
            <person name="Duffy B."/>
            <person name="Steenkamp E.T."/>
            <person name="Chan W.Y."/>
            <person name="Coutinho T.A."/>
            <person name="Coetzee M.P."/>
            <person name="De Maayer P."/>
        </authorList>
    </citation>
    <scope>NUCLEOTIDE SEQUENCE [LARGE SCALE GENOMIC DNA]</scope>
    <source>
        <strain evidence="3">LMG 23360</strain>
    </source>
</reference>
<dbReference type="GO" id="GO:0010038">
    <property type="term" value="P:response to metal ion"/>
    <property type="evidence" value="ECO:0007669"/>
    <property type="project" value="InterPro"/>
</dbReference>
<accession>A0A095T023</accession>
<dbReference type="AlphaFoldDB" id="A0A095T023"/>
<dbReference type="GO" id="GO:0005524">
    <property type="term" value="F:ATP binding"/>
    <property type="evidence" value="ECO:0007669"/>
    <property type="project" value="UniProtKB-KW"/>
</dbReference>
<protein>
    <submittedName>
        <fullName evidence="3">Cation tolerance protein CutA</fullName>
    </submittedName>
</protein>
<dbReference type="STRING" id="642227.HA49_20300"/>
<dbReference type="PANTHER" id="PTHR23419">
    <property type="entry name" value="DIVALENT CATION TOLERANCE CUTA-RELATED"/>
    <property type="match status" value="1"/>
</dbReference>
<dbReference type="Gene3D" id="3.30.70.120">
    <property type="match status" value="1"/>
</dbReference>
<sequence length="107" mass="12023">MNPSSAIIVLCTTPDKVTATALARLAIRRKLAACVNLLPGMTSIYHWQEQLECSEEVQLIFKSDTEHQQDLLSLLKQEHPYDVPELLVIPVQHGDSEYLSWLHASLA</sequence>
<dbReference type="SUPFAM" id="SSF54913">
    <property type="entry name" value="GlnB-like"/>
    <property type="match status" value="1"/>
</dbReference>
<keyword evidence="2" id="KW-0547">Nucleotide-binding</keyword>
<organism evidence="3 4">
    <name type="scientific">Tatumella morbirosei</name>
    <dbReference type="NCBI Taxonomy" id="642227"/>
    <lineage>
        <taxon>Bacteria</taxon>
        <taxon>Pseudomonadati</taxon>
        <taxon>Pseudomonadota</taxon>
        <taxon>Gammaproteobacteria</taxon>
        <taxon>Enterobacterales</taxon>
        <taxon>Erwiniaceae</taxon>
        <taxon>Tatumella</taxon>
    </lineage>
</organism>
<dbReference type="EMBL" id="JPKR02000005">
    <property type="protein sequence ID" value="KGD70286.1"/>
    <property type="molecule type" value="Genomic_DNA"/>
</dbReference>
<dbReference type="InterPro" id="IPR011322">
    <property type="entry name" value="N-reg_PII-like_a/b"/>
</dbReference>
<dbReference type="OrthoDB" id="37622at2"/>
<name>A0A095T023_9GAMM</name>
<proteinExistence type="inferred from homology"/>
<dbReference type="InterPro" id="IPR004323">
    <property type="entry name" value="Ion_tolerance_CutA"/>
</dbReference>
<dbReference type="PANTHER" id="PTHR23419:SF8">
    <property type="entry name" value="FI09726P"/>
    <property type="match status" value="1"/>
</dbReference>
<keyword evidence="2" id="KW-0067">ATP-binding</keyword>
<dbReference type="InterPro" id="IPR015867">
    <property type="entry name" value="N-reg_PII/ATP_PRibTrfase_C"/>
</dbReference>
<evidence type="ECO:0000256" key="2">
    <source>
        <dbReference type="ARBA" id="ARBA00022840"/>
    </source>
</evidence>
<dbReference type="RefSeq" id="WP_038023590.1">
    <property type="nucleotide sequence ID" value="NZ_JPKR02000005.1"/>
</dbReference>
<dbReference type="eggNOG" id="COG1324">
    <property type="taxonomic scope" value="Bacteria"/>
</dbReference>
<comment type="caution">
    <text evidence="3">The sequence shown here is derived from an EMBL/GenBank/DDBJ whole genome shotgun (WGS) entry which is preliminary data.</text>
</comment>
<evidence type="ECO:0000313" key="4">
    <source>
        <dbReference type="Proteomes" id="UP000029577"/>
    </source>
</evidence>
<dbReference type="NCBIfam" id="NF007930">
    <property type="entry name" value="PRK10645.1"/>
    <property type="match status" value="1"/>
</dbReference>
<gene>
    <name evidence="3" type="ORF">HA49_20300</name>
</gene>
<dbReference type="Proteomes" id="UP000029577">
    <property type="component" value="Unassembled WGS sequence"/>
</dbReference>
<evidence type="ECO:0000256" key="1">
    <source>
        <dbReference type="ARBA" id="ARBA00010169"/>
    </source>
</evidence>
<comment type="similarity">
    <text evidence="1">Belongs to the CutA family.</text>
</comment>